<evidence type="ECO:0000313" key="1">
    <source>
        <dbReference type="EMBL" id="SNS34492.1"/>
    </source>
</evidence>
<name>A0A239DRW7_9ACTN</name>
<gene>
    <name evidence="1" type="ORF">SAMN06265355_115105</name>
</gene>
<proteinExistence type="predicted"/>
<evidence type="ECO:0000313" key="2">
    <source>
        <dbReference type="Proteomes" id="UP000198420"/>
    </source>
</evidence>
<reference evidence="2" key="1">
    <citation type="submission" date="2017-06" db="EMBL/GenBank/DDBJ databases">
        <authorList>
            <person name="Varghese N."/>
            <person name="Submissions S."/>
        </authorList>
    </citation>
    <scope>NUCLEOTIDE SEQUENCE [LARGE SCALE GENOMIC DNA]</scope>
    <source>
        <strain evidence="2">DSM 44485</strain>
    </source>
</reference>
<accession>A0A239DRW7</accession>
<protein>
    <submittedName>
        <fullName evidence="1">Uncharacterized protein</fullName>
    </submittedName>
</protein>
<sequence length="105" mass="11147">MGMAAEEKEFGLGEGPAVKASVSLRAGNIRAVRERVGTRGFSAYVDAAVERQIERDLLEEALQANENASGPIPQALRDEAADLFRAVKAAPELQEGAEWAGHEAG</sequence>
<dbReference type="AlphaFoldDB" id="A0A239DRW7"/>
<dbReference type="Proteomes" id="UP000198420">
    <property type="component" value="Unassembled WGS sequence"/>
</dbReference>
<organism evidence="1 2">
    <name type="scientific">Actinomadura mexicana</name>
    <dbReference type="NCBI Taxonomy" id="134959"/>
    <lineage>
        <taxon>Bacteria</taxon>
        <taxon>Bacillati</taxon>
        <taxon>Actinomycetota</taxon>
        <taxon>Actinomycetes</taxon>
        <taxon>Streptosporangiales</taxon>
        <taxon>Thermomonosporaceae</taxon>
        <taxon>Actinomadura</taxon>
    </lineage>
</organism>
<dbReference type="EMBL" id="FZNP01000015">
    <property type="protein sequence ID" value="SNS34492.1"/>
    <property type="molecule type" value="Genomic_DNA"/>
</dbReference>
<keyword evidence="2" id="KW-1185">Reference proteome</keyword>